<dbReference type="PANTHER" id="PTHR14493">
    <property type="entry name" value="UNKEMPT FAMILY MEMBER"/>
    <property type="match status" value="1"/>
</dbReference>
<reference evidence="9 10" key="1">
    <citation type="journal article" date="2022" name="Nat. Genet.">
        <title>Improved pea reference genome and pan-genome highlight genomic features and evolutionary characteristics.</title>
        <authorList>
            <person name="Yang T."/>
            <person name="Liu R."/>
            <person name="Luo Y."/>
            <person name="Hu S."/>
            <person name="Wang D."/>
            <person name="Wang C."/>
            <person name="Pandey M.K."/>
            <person name="Ge S."/>
            <person name="Xu Q."/>
            <person name="Li N."/>
            <person name="Li G."/>
            <person name="Huang Y."/>
            <person name="Saxena R.K."/>
            <person name="Ji Y."/>
            <person name="Li M."/>
            <person name="Yan X."/>
            <person name="He Y."/>
            <person name="Liu Y."/>
            <person name="Wang X."/>
            <person name="Xiang C."/>
            <person name="Varshney R.K."/>
            <person name="Ding H."/>
            <person name="Gao S."/>
            <person name="Zong X."/>
        </authorList>
    </citation>
    <scope>NUCLEOTIDE SEQUENCE [LARGE SCALE GENOMIC DNA]</scope>
    <source>
        <strain evidence="9 10">cv. Zhongwan 6</strain>
    </source>
</reference>
<evidence type="ECO:0000256" key="1">
    <source>
        <dbReference type="ARBA" id="ARBA00004413"/>
    </source>
</evidence>
<dbReference type="GO" id="GO:0003677">
    <property type="term" value="F:DNA binding"/>
    <property type="evidence" value="ECO:0007669"/>
    <property type="project" value="UniProtKB-KW"/>
</dbReference>
<dbReference type="SUPFAM" id="SSF48403">
    <property type="entry name" value="Ankyrin repeat"/>
    <property type="match status" value="1"/>
</dbReference>
<evidence type="ECO:0000256" key="5">
    <source>
        <dbReference type="ARBA" id="ARBA00023125"/>
    </source>
</evidence>
<dbReference type="InterPro" id="IPR002110">
    <property type="entry name" value="Ankyrin_rpt"/>
</dbReference>
<dbReference type="Proteomes" id="UP001058974">
    <property type="component" value="Chromosome 5"/>
</dbReference>
<evidence type="ECO:0000256" key="6">
    <source>
        <dbReference type="PROSITE-ProRule" id="PRU00023"/>
    </source>
</evidence>
<feature type="domain" description="C3H1-type" evidence="8">
    <location>
        <begin position="202"/>
        <end position="230"/>
    </location>
</feature>
<evidence type="ECO:0000313" key="9">
    <source>
        <dbReference type="EMBL" id="KAI5407638.1"/>
    </source>
</evidence>
<dbReference type="SMART" id="SM00248">
    <property type="entry name" value="ANK"/>
    <property type="match status" value="2"/>
</dbReference>
<evidence type="ECO:0000256" key="2">
    <source>
        <dbReference type="ARBA" id="ARBA00022723"/>
    </source>
</evidence>
<dbReference type="Pfam" id="PF25512">
    <property type="entry name" value="zf-CCCH_AtC3H23"/>
    <property type="match status" value="1"/>
</dbReference>
<feature type="repeat" description="ANK" evidence="6">
    <location>
        <begin position="87"/>
        <end position="122"/>
    </location>
</feature>
<dbReference type="PROSITE" id="PS50088">
    <property type="entry name" value="ANK_REPEAT"/>
    <property type="match status" value="1"/>
</dbReference>
<evidence type="ECO:0000259" key="8">
    <source>
        <dbReference type="PROSITE" id="PS50103"/>
    </source>
</evidence>
<accession>A0A9D4WR99</accession>
<evidence type="ECO:0000256" key="4">
    <source>
        <dbReference type="ARBA" id="ARBA00022833"/>
    </source>
</evidence>
<sequence>METKFQTSILLELSATDDIEAFRTEVEQKGCDVNEAGFWYSRKIGSKNMCYEKRTPLMVASLFGSTRVVKYIIQTNMVDVNTPAGCENVTALHCAVAGASESTLEIVKLLIDAGADVNSLDETIKQKFSVANSKEVLGSEKKEYPIDISLPDINNGVFGTDEFRMYSFKVKTCSRGYSHDWTECPFVHPGENARRRDPRKYLYSCVPCPEFRKEGTCRNKDACEYSHGVFESLLHPLQYRTRLCKDETRCSRKVCFFAHKHEELRPLYASTGSAMPSLESLPVSNVSTPGKSPLVAASSPNSGNLWQNKINLTPPSLQLPNRQLKSALSAKDLYQETDLLHGVSMQPSTPTQLQSMSRLQLNQNRNHNQASYPINNFVSSPLRKSSAYGYDSSAAMAAAVMNSRSSAFATRSQSFMDRGVARHHISASESNRRMNYGFSEGISHDGDDLNKFKKSASFGFRNTMVGVSQPEYVEPDVSWVHSLVSSESSEVYGAEKQHYNLFKQMSYPWAEQIVA</sequence>
<dbReference type="Gene3D" id="3.30.1370.210">
    <property type="match status" value="1"/>
</dbReference>
<gene>
    <name evidence="9" type="ORF">KIW84_053766</name>
</gene>
<keyword evidence="2 7" id="KW-0479">Metal-binding</keyword>
<dbReference type="PANTHER" id="PTHR14493:SF86">
    <property type="entry name" value="ZINC FINGER CCCH DOMAIN-CONTAINING PROTEIN 47"/>
    <property type="match status" value="1"/>
</dbReference>
<dbReference type="GO" id="GO:0008270">
    <property type="term" value="F:zinc ion binding"/>
    <property type="evidence" value="ECO:0007669"/>
    <property type="project" value="UniProtKB-KW"/>
</dbReference>
<dbReference type="InterPro" id="IPR045234">
    <property type="entry name" value="Unkempt-like"/>
</dbReference>
<dbReference type="Pfam" id="PF12796">
    <property type="entry name" value="Ank_2"/>
    <property type="match status" value="1"/>
</dbReference>
<evidence type="ECO:0000256" key="3">
    <source>
        <dbReference type="ARBA" id="ARBA00022771"/>
    </source>
</evidence>
<evidence type="ECO:0000313" key="10">
    <source>
        <dbReference type="Proteomes" id="UP001058974"/>
    </source>
</evidence>
<dbReference type="Gene3D" id="1.25.40.20">
    <property type="entry name" value="Ankyrin repeat-containing domain"/>
    <property type="match status" value="1"/>
</dbReference>
<keyword evidence="10" id="KW-1185">Reference proteome</keyword>
<keyword evidence="4 7" id="KW-0862">Zinc</keyword>
<keyword evidence="3 7" id="KW-0863">Zinc-finger</keyword>
<feature type="zinc finger region" description="C3H1-type" evidence="7">
    <location>
        <begin position="202"/>
        <end position="230"/>
    </location>
</feature>
<dbReference type="InterPro" id="IPR057444">
    <property type="entry name" value="Znf-CCCH_AtC3H23-like"/>
</dbReference>
<comment type="subcellular location">
    <subcellularLocation>
        <location evidence="1">Cell membrane</location>
        <topology evidence="1">Peripheral membrane protein</topology>
        <orientation evidence="1">Cytoplasmic side</orientation>
    </subcellularLocation>
</comment>
<keyword evidence="6" id="KW-0040">ANK repeat</keyword>
<protein>
    <recommendedName>
        <fullName evidence="8">C3H1-type domain-containing protein</fullName>
    </recommendedName>
</protein>
<dbReference type="PROSITE" id="PS50297">
    <property type="entry name" value="ANK_REP_REGION"/>
    <property type="match status" value="1"/>
</dbReference>
<dbReference type="AlphaFoldDB" id="A0A9D4WR99"/>
<dbReference type="Gramene" id="Psat05G0376600-T1">
    <property type="protein sequence ID" value="KAI5407638.1"/>
    <property type="gene ID" value="KIW84_053766"/>
</dbReference>
<dbReference type="InterPro" id="IPR000571">
    <property type="entry name" value="Znf_CCCH"/>
</dbReference>
<dbReference type="OrthoDB" id="410307at2759"/>
<evidence type="ECO:0000256" key="7">
    <source>
        <dbReference type="PROSITE-ProRule" id="PRU00723"/>
    </source>
</evidence>
<proteinExistence type="predicted"/>
<dbReference type="PROSITE" id="PS50103">
    <property type="entry name" value="ZF_C3H1"/>
    <property type="match status" value="1"/>
</dbReference>
<dbReference type="InterPro" id="IPR036770">
    <property type="entry name" value="Ankyrin_rpt-contain_sf"/>
</dbReference>
<dbReference type="GO" id="GO:0010468">
    <property type="term" value="P:regulation of gene expression"/>
    <property type="evidence" value="ECO:0007669"/>
    <property type="project" value="UniProtKB-ARBA"/>
</dbReference>
<organism evidence="9 10">
    <name type="scientific">Pisum sativum</name>
    <name type="common">Garden pea</name>
    <name type="synonym">Lathyrus oleraceus</name>
    <dbReference type="NCBI Taxonomy" id="3888"/>
    <lineage>
        <taxon>Eukaryota</taxon>
        <taxon>Viridiplantae</taxon>
        <taxon>Streptophyta</taxon>
        <taxon>Embryophyta</taxon>
        <taxon>Tracheophyta</taxon>
        <taxon>Spermatophyta</taxon>
        <taxon>Magnoliopsida</taxon>
        <taxon>eudicotyledons</taxon>
        <taxon>Gunneridae</taxon>
        <taxon>Pentapetalae</taxon>
        <taxon>rosids</taxon>
        <taxon>fabids</taxon>
        <taxon>Fabales</taxon>
        <taxon>Fabaceae</taxon>
        <taxon>Papilionoideae</taxon>
        <taxon>50 kb inversion clade</taxon>
        <taxon>NPAAA clade</taxon>
        <taxon>Hologalegina</taxon>
        <taxon>IRL clade</taxon>
        <taxon>Fabeae</taxon>
        <taxon>Lathyrus</taxon>
    </lineage>
</organism>
<dbReference type="EMBL" id="JAMSHJ010000005">
    <property type="protein sequence ID" value="KAI5407638.1"/>
    <property type="molecule type" value="Genomic_DNA"/>
</dbReference>
<dbReference type="GO" id="GO:0005886">
    <property type="term" value="C:plasma membrane"/>
    <property type="evidence" value="ECO:0007669"/>
    <property type="project" value="UniProtKB-SubCell"/>
</dbReference>
<name>A0A9D4WR99_PEA</name>
<dbReference type="SMART" id="SM00356">
    <property type="entry name" value="ZnF_C3H1"/>
    <property type="match status" value="2"/>
</dbReference>
<comment type="caution">
    <text evidence="9">The sequence shown here is derived from an EMBL/GenBank/DDBJ whole genome shotgun (WGS) entry which is preliminary data.</text>
</comment>
<keyword evidence="5" id="KW-0238">DNA-binding</keyword>